<reference evidence="1" key="1">
    <citation type="submission" date="2018-05" db="EMBL/GenBank/DDBJ databases">
        <authorList>
            <person name="Lanie J.A."/>
            <person name="Ng W.-L."/>
            <person name="Kazmierczak K.M."/>
            <person name="Andrzejewski T.M."/>
            <person name="Davidsen T.M."/>
            <person name="Wayne K.J."/>
            <person name="Tettelin H."/>
            <person name="Glass J.I."/>
            <person name="Rusch D."/>
            <person name="Podicherti R."/>
            <person name="Tsui H.-C.T."/>
            <person name="Winkler M.E."/>
        </authorList>
    </citation>
    <scope>NUCLEOTIDE SEQUENCE</scope>
</reference>
<evidence type="ECO:0000313" key="1">
    <source>
        <dbReference type="EMBL" id="SVC00162.1"/>
    </source>
</evidence>
<dbReference type="AlphaFoldDB" id="A0A382ILL4"/>
<dbReference type="EMBL" id="UINC01067967">
    <property type="protein sequence ID" value="SVC00162.1"/>
    <property type="molecule type" value="Genomic_DNA"/>
</dbReference>
<accession>A0A382ILL4</accession>
<evidence type="ECO:0008006" key="2">
    <source>
        <dbReference type="Google" id="ProtNLM"/>
    </source>
</evidence>
<organism evidence="1">
    <name type="scientific">marine metagenome</name>
    <dbReference type="NCBI Taxonomy" id="408172"/>
    <lineage>
        <taxon>unclassified sequences</taxon>
        <taxon>metagenomes</taxon>
        <taxon>ecological metagenomes</taxon>
    </lineage>
</organism>
<protein>
    <recommendedName>
        <fullName evidence="2">NIPSNAP domain-containing protein</fullName>
    </recommendedName>
</protein>
<sequence length="274" mass="31738">MKTIILTLSLTIGLHQIATADDNPKSKESKPDSAVYLIRYLDVERDNAKEFEEAVSKKTKKFNRSQNSDQWFTAKILTGPRTGQYARWFGPKTWADLDKSGSTNTISIDQDNEELKYWIENVQPLAKQNTSLAEIWLTSMGSSYMGLSKNEPTRYIALQRWKMKPGMYQRKAALDKLMVRAYKEVGLKVNIGVSRLQSGGDYMTFGRWVDFNKWTDYEKTQKWDKIGEAYDKIYGDGAWKNHLKEHNAIMQENAEVEGEFWEYLEDLSSKELPK</sequence>
<gene>
    <name evidence="1" type="ORF">METZ01_LOCUS253016</name>
</gene>
<proteinExistence type="predicted"/>
<name>A0A382ILL4_9ZZZZ</name>